<keyword evidence="5 7" id="KW-0548">Nucleotidyltransferase</keyword>
<comment type="function">
    <text evidence="7">Catalyzes the formation of 4-diphosphocytidyl-2-C-methyl-D-erythritol from CTP and 2-C-methyl-D-erythritol 4-phosphate (MEP).</text>
</comment>
<dbReference type="EMBL" id="LN515532">
    <property type="protein sequence ID" value="CEA14734.1"/>
    <property type="molecule type" value="Genomic_DNA"/>
</dbReference>
<evidence type="ECO:0000313" key="8">
    <source>
        <dbReference type="EMBL" id="CEA14734.1"/>
    </source>
</evidence>
<protein>
    <recommendedName>
        <fullName evidence="7">2-C-methyl-D-erythritol 4-phosphate cytidylyltransferase</fullName>
        <ecNumber evidence="7">2.7.7.60</ecNumber>
    </recommendedName>
    <alternativeName>
        <fullName evidence="7">4-diphosphocytidyl-2C-methyl-D-erythritol synthase</fullName>
    </alternativeName>
    <alternativeName>
        <fullName evidence="7">MEP cytidylyltransferase</fullName>
        <shortName evidence="7">MCT</shortName>
    </alternativeName>
</protein>
<gene>
    <name evidence="7 8" type="primary">ispD</name>
    <name evidence="8" type="ORF">ING2E5B_0075</name>
</gene>
<evidence type="ECO:0000256" key="3">
    <source>
        <dbReference type="ARBA" id="ARBA00009789"/>
    </source>
</evidence>
<dbReference type="Gene3D" id="3.90.550.10">
    <property type="entry name" value="Spore Coat Polysaccharide Biosynthesis Protein SpsA, Chain A"/>
    <property type="match status" value="1"/>
</dbReference>
<accession>A0A098BXF3</accession>
<feature type="site" description="Positions MEP for the nucleophilic attack" evidence="7">
    <location>
        <position position="156"/>
    </location>
</feature>
<dbReference type="NCBIfam" id="TIGR00453">
    <property type="entry name" value="ispD"/>
    <property type="match status" value="1"/>
</dbReference>
<dbReference type="Pfam" id="PF01128">
    <property type="entry name" value="IspD"/>
    <property type="match status" value="1"/>
</dbReference>
<dbReference type="PANTHER" id="PTHR32125:SF4">
    <property type="entry name" value="2-C-METHYL-D-ERYTHRITOL 4-PHOSPHATE CYTIDYLYLTRANSFERASE, CHLOROPLASTIC"/>
    <property type="match status" value="1"/>
</dbReference>
<dbReference type="HOGENOM" id="CLU_061281_2_2_10"/>
<dbReference type="PATRIC" id="fig|1562970.3.peg.73"/>
<dbReference type="KEGG" id="pbt:ING2E5B_0075"/>
<name>A0A098BXF3_9BACT</name>
<comment type="pathway">
    <text evidence="2 7">Isoprenoid biosynthesis; isopentenyl diphosphate biosynthesis via DXP pathway; isopentenyl diphosphate from 1-deoxy-D-xylulose 5-phosphate: step 2/6.</text>
</comment>
<dbReference type="InterPro" id="IPR001228">
    <property type="entry name" value="IspD"/>
</dbReference>
<dbReference type="OrthoDB" id="9806837at2"/>
<feature type="site" description="Transition state stabilizer" evidence="7">
    <location>
        <position position="19"/>
    </location>
</feature>
<evidence type="ECO:0000256" key="2">
    <source>
        <dbReference type="ARBA" id="ARBA00004787"/>
    </source>
</evidence>
<organism evidence="8 9">
    <name type="scientific">Fermentimonas caenicola</name>
    <dbReference type="NCBI Taxonomy" id="1562970"/>
    <lineage>
        <taxon>Bacteria</taxon>
        <taxon>Pseudomonadati</taxon>
        <taxon>Bacteroidota</taxon>
        <taxon>Bacteroidia</taxon>
        <taxon>Bacteroidales</taxon>
        <taxon>Dysgonomonadaceae</taxon>
        <taxon>Fermentimonas</taxon>
    </lineage>
</organism>
<dbReference type="PROSITE" id="PS01295">
    <property type="entry name" value="ISPD"/>
    <property type="match status" value="1"/>
</dbReference>
<dbReference type="UniPathway" id="UPA00056">
    <property type="reaction ID" value="UER00093"/>
</dbReference>
<evidence type="ECO:0000313" key="9">
    <source>
        <dbReference type="Proteomes" id="UP000032417"/>
    </source>
</evidence>
<dbReference type="AlphaFoldDB" id="A0A098BXF3"/>
<dbReference type="SUPFAM" id="SSF53448">
    <property type="entry name" value="Nucleotide-diphospho-sugar transferases"/>
    <property type="match status" value="1"/>
</dbReference>
<feature type="site" description="Transition state stabilizer" evidence="7">
    <location>
        <position position="26"/>
    </location>
</feature>
<reference evidence="8 9" key="1">
    <citation type="submission" date="2014-08" db="EMBL/GenBank/DDBJ databases">
        <authorList>
            <person name="Wibberg D."/>
        </authorList>
    </citation>
    <scope>NUCLEOTIDE SEQUENCE [LARGE SCALE GENOMIC DNA]</scope>
    <source>
        <strain evidence="9">ING2-E5B</strain>
    </source>
</reference>
<dbReference type="CDD" id="cd02516">
    <property type="entry name" value="CDP-ME_synthetase"/>
    <property type="match status" value="1"/>
</dbReference>
<sequence length="230" mass="25891">MIPERKYSAIIVAGGKGYRVGGELPKQFISIGGKPMLMHTIQAFYDYDYRVRIIVVLPEGYKPLWQQLCDEYRFAINHTIVYGGETRFHSVKNGLSLISDEETVCIHDAARPFVTSGLIGRCFDIAFNDNCGVIPVIDEVNSVRRLTEKGSEIANREELKIVQTPQAFPAEQLKAAYNTHYLPVFTDDASVAEISGIKIILTEGEESNIKVTTAFDIELAEFYLKYLSKR</sequence>
<dbReference type="FunFam" id="3.90.550.10:FF:000003">
    <property type="entry name" value="2-C-methyl-D-erythritol 4-phosphate cytidylyltransferase"/>
    <property type="match status" value="1"/>
</dbReference>
<comment type="similarity">
    <text evidence="3 7">Belongs to the IspD/TarI cytidylyltransferase family. IspD subfamily.</text>
</comment>
<dbReference type="GO" id="GO:0050518">
    <property type="term" value="F:2-C-methyl-D-erythritol 4-phosphate cytidylyltransferase activity"/>
    <property type="evidence" value="ECO:0007669"/>
    <property type="project" value="UniProtKB-UniRule"/>
</dbReference>
<keyword evidence="6 7" id="KW-0414">Isoprene biosynthesis</keyword>
<dbReference type="InterPro" id="IPR018294">
    <property type="entry name" value="ISPD_synthase_CS"/>
</dbReference>
<evidence type="ECO:0000256" key="7">
    <source>
        <dbReference type="HAMAP-Rule" id="MF_00108"/>
    </source>
</evidence>
<dbReference type="HAMAP" id="MF_00108">
    <property type="entry name" value="IspD"/>
    <property type="match status" value="1"/>
</dbReference>
<keyword evidence="9" id="KW-1185">Reference proteome</keyword>
<dbReference type="PANTHER" id="PTHR32125">
    <property type="entry name" value="2-C-METHYL-D-ERYTHRITOL 4-PHOSPHATE CYTIDYLYLTRANSFERASE, CHLOROPLASTIC"/>
    <property type="match status" value="1"/>
</dbReference>
<dbReference type="EC" id="2.7.7.60" evidence="7"/>
<keyword evidence="4 7" id="KW-0808">Transferase</keyword>
<dbReference type="NCBIfam" id="NF001186">
    <property type="entry name" value="PRK00155.2-3"/>
    <property type="match status" value="1"/>
</dbReference>
<proteinExistence type="inferred from homology"/>
<comment type="catalytic activity">
    <reaction evidence="1 7">
        <text>2-C-methyl-D-erythritol 4-phosphate + CTP + H(+) = 4-CDP-2-C-methyl-D-erythritol + diphosphate</text>
        <dbReference type="Rhea" id="RHEA:13429"/>
        <dbReference type="ChEBI" id="CHEBI:15378"/>
        <dbReference type="ChEBI" id="CHEBI:33019"/>
        <dbReference type="ChEBI" id="CHEBI:37563"/>
        <dbReference type="ChEBI" id="CHEBI:57823"/>
        <dbReference type="ChEBI" id="CHEBI:58262"/>
        <dbReference type="EC" id="2.7.7.60"/>
    </reaction>
</comment>
<evidence type="ECO:0000256" key="4">
    <source>
        <dbReference type="ARBA" id="ARBA00022679"/>
    </source>
</evidence>
<dbReference type="InterPro" id="IPR034683">
    <property type="entry name" value="IspD/TarI"/>
</dbReference>
<evidence type="ECO:0000256" key="1">
    <source>
        <dbReference type="ARBA" id="ARBA00001282"/>
    </source>
</evidence>
<dbReference type="STRING" id="1562970.ING2E5B_0075"/>
<feature type="site" description="Positions MEP for the nucleophilic attack" evidence="7">
    <location>
        <position position="210"/>
    </location>
</feature>
<dbReference type="InterPro" id="IPR050088">
    <property type="entry name" value="IspD/TarI_cytidylyltransf_bact"/>
</dbReference>
<dbReference type="GO" id="GO:0019288">
    <property type="term" value="P:isopentenyl diphosphate biosynthetic process, methylerythritol 4-phosphate pathway"/>
    <property type="evidence" value="ECO:0007669"/>
    <property type="project" value="UniProtKB-UniRule"/>
</dbReference>
<evidence type="ECO:0000256" key="5">
    <source>
        <dbReference type="ARBA" id="ARBA00022695"/>
    </source>
</evidence>
<evidence type="ECO:0000256" key="6">
    <source>
        <dbReference type="ARBA" id="ARBA00023229"/>
    </source>
</evidence>
<dbReference type="Proteomes" id="UP000032417">
    <property type="component" value="Chromosome 1"/>
</dbReference>
<dbReference type="InterPro" id="IPR029044">
    <property type="entry name" value="Nucleotide-diphossugar_trans"/>
</dbReference>